<dbReference type="VEuPathDB" id="FungiDB:CHGG_05929"/>
<feature type="domain" description="Aminotransferase class V" evidence="1">
    <location>
        <begin position="22"/>
        <end position="398"/>
    </location>
</feature>
<dbReference type="AlphaFoldDB" id="Q2H5Y6"/>
<dbReference type="GeneID" id="4390997"/>
<evidence type="ECO:0000313" key="3">
    <source>
        <dbReference type="Proteomes" id="UP000001056"/>
    </source>
</evidence>
<evidence type="ECO:0000259" key="1">
    <source>
        <dbReference type="Pfam" id="PF00266"/>
    </source>
</evidence>
<dbReference type="InterPro" id="IPR015422">
    <property type="entry name" value="PyrdxlP-dep_Trfase_small"/>
</dbReference>
<dbReference type="InParanoid" id="Q2H5Y6"/>
<dbReference type="PANTHER" id="PTHR43586:SF21">
    <property type="entry name" value="PYRIDOXAL PHOSPHATE (PLP)-DEPENDENT ASPARTATE AMINOTRANSFERASE SUPERFAMILY"/>
    <property type="match status" value="1"/>
</dbReference>
<name>Q2H5Y6_CHAGB</name>
<keyword evidence="3" id="KW-1185">Reference proteome</keyword>
<evidence type="ECO:0000313" key="2">
    <source>
        <dbReference type="EMBL" id="EAQ89310.1"/>
    </source>
</evidence>
<protein>
    <recommendedName>
        <fullName evidence="1">Aminotransferase class V domain-containing protein</fullName>
    </recommendedName>
</protein>
<dbReference type="HOGENOM" id="CLU_003433_2_2_1"/>
<dbReference type="SUPFAM" id="SSF53383">
    <property type="entry name" value="PLP-dependent transferases"/>
    <property type="match status" value="1"/>
</dbReference>
<accession>Q2H5Y6</accession>
<organism evidence="2 3">
    <name type="scientific">Chaetomium globosum (strain ATCC 6205 / CBS 148.51 / DSM 1962 / NBRC 6347 / NRRL 1970)</name>
    <name type="common">Soil fungus</name>
    <dbReference type="NCBI Taxonomy" id="306901"/>
    <lineage>
        <taxon>Eukaryota</taxon>
        <taxon>Fungi</taxon>
        <taxon>Dikarya</taxon>
        <taxon>Ascomycota</taxon>
        <taxon>Pezizomycotina</taxon>
        <taxon>Sordariomycetes</taxon>
        <taxon>Sordariomycetidae</taxon>
        <taxon>Sordariales</taxon>
        <taxon>Chaetomiaceae</taxon>
        <taxon>Chaetomium</taxon>
    </lineage>
</organism>
<dbReference type="EMBL" id="CH408031">
    <property type="protein sequence ID" value="EAQ89310.1"/>
    <property type="molecule type" value="Genomic_DNA"/>
</dbReference>
<sequence length="400" mass="42923">MAVALDMDEVRGNFPALAGGNVYFDNAGGSLTLGAVAERIRDYLLNTNVQLGASYATSQVATKRYAEGYAAAAEFIGASPEEVALGPSTTQLLYNVSYALNFQEGDEIIVSIIDHEANIAPWVLLAQRQNLTLKWWHPNTTTTTPTNPTLLASDLPALLTPKTRLVTCTHASNILGTIHDIRAITATVRAHSPHALVCVDAVAYAPHRPIDVRALGADFYTFSWYKVYGPHLALLYASPRALAALRSLGHFFNNHRSLEDKLGLAAAGYELVHALPAVVAYLRGGEGGRWAGVAAQERALQGVLLGWLAGREDVTVYGEGGSSGGGGDGGEDVRVPTVSFTVRGWGSRALVERVEAECEGAVGFRWGSFYSKRLVSEVLGLGEKGVVRVSMVHYNTDEKR</sequence>
<dbReference type="OrthoDB" id="420046at2759"/>
<dbReference type="Proteomes" id="UP000001056">
    <property type="component" value="Unassembled WGS sequence"/>
</dbReference>
<dbReference type="RefSeq" id="XP_001222024.1">
    <property type="nucleotide sequence ID" value="XM_001222023.1"/>
</dbReference>
<gene>
    <name evidence="2" type="ORF">CHGG_05929</name>
</gene>
<dbReference type="eggNOG" id="KOG1549">
    <property type="taxonomic scope" value="Eukaryota"/>
</dbReference>
<dbReference type="Pfam" id="PF00266">
    <property type="entry name" value="Aminotran_5"/>
    <property type="match status" value="1"/>
</dbReference>
<dbReference type="Gene3D" id="3.90.1150.10">
    <property type="entry name" value="Aspartate Aminotransferase, domain 1"/>
    <property type="match status" value="1"/>
</dbReference>
<dbReference type="OMA" id="LVTWQQI"/>
<dbReference type="Gene3D" id="3.40.640.10">
    <property type="entry name" value="Type I PLP-dependent aspartate aminotransferase-like (Major domain)"/>
    <property type="match status" value="1"/>
</dbReference>
<dbReference type="PANTHER" id="PTHR43586">
    <property type="entry name" value="CYSTEINE DESULFURASE"/>
    <property type="match status" value="1"/>
</dbReference>
<dbReference type="InterPro" id="IPR015424">
    <property type="entry name" value="PyrdxlP-dep_Trfase"/>
</dbReference>
<dbReference type="InterPro" id="IPR000192">
    <property type="entry name" value="Aminotrans_V_dom"/>
</dbReference>
<reference evidence="3" key="1">
    <citation type="journal article" date="2015" name="Genome Announc.">
        <title>Draft genome sequence of the cellulolytic fungus Chaetomium globosum.</title>
        <authorList>
            <person name="Cuomo C.A."/>
            <person name="Untereiner W.A."/>
            <person name="Ma L.-J."/>
            <person name="Grabherr M."/>
            <person name="Birren B.W."/>
        </authorList>
    </citation>
    <scope>NUCLEOTIDE SEQUENCE [LARGE SCALE GENOMIC DNA]</scope>
    <source>
        <strain evidence="3">ATCC 6205 / CBS 148.51 / DSM 1962 / NBRC 6347 / NRRL 1970</strain>
    </source>
</reference>
<proteinExistence type="predicted"/>
<dbReference type="InterPro" id="IPR015421">
    <property type="entry name" value="PyrdxlP-dep_Trfase_major"/>
</dbReference>
<dbReference type="STRING" id="306901.Q2H5Y6"/>